<dbReference type="EMBL" id="CVQI01032052">
    <property type="protein sequence ID" value="CRK40344.1"/>
    <property type="molecule type" value="Genomic_DNA"/>
</dbReference>
<dbReference type="AlphaFoldDB" id="A0A0G4N1X3"/>
<dbReference type="GO" id="GO:0006364">
    <property type="term" value="P:rRNA processing"/>
    <property type="evidence" value="ECO:0007669"/>
    <property type="project" value="InterPro"/>
</dbReference>
<accession>A0A0G4N1X3</accession>
<feature type="domain" description="WDR36/Utp21 C-terminal" evidence="2">
    <location>
        <begin position="10"/>
        <end position="197"/>
    </location>
</feature>
<dbReference type="Proteomes" id="UP000045706">
    <property type="component" value="Unassembled WGS sequence"/>
</dbReference>
<evidence type="ECO:0000259" key="2">
    <source>
        <dbReference type="Pfam" id="PF04192"/>
    </source>
</evidence>
<organism evidence="3 4">
    <name type="scientific">Verticillium longisporum</name>
    <name type="common">Verticillium dahliae var. longisporum</name>
    <dbReference type="NCBI Taxonomy" id="100787"/>
    <lineage>
        <taxon>Eukaryota</taxon>
        <taxon>Fungi</taxon>
        <taxon>Dikarya</taxon>
        <taxon>Ascomycota</taxon>
        <taxon>Pezizomycotina</taxon>
        <taxon>Sordariomycetes</taxon>
        <taxon>Hypocreomycetidae</taxon>
        <taxon>Glomerellales</taxon>
        <taxon>Plectosphaerellaceae</taxon>
        <taxon>Verticillium</taxon>
    </lineage>
</organism>
<protein>
    <recommendedName>
        <fullName evidence="2">WDR36/Utp21 C-terminal domain-containing protein</fullName>
    </recommendedName>
</protein>
<evidence type="ECO:0000256" key="1">
    <source>
        <dbReference type="SAM" id="MobiDB-lite"/>
    </source>
</evidence>
<dbReference type="GO" id="GO:0034388">
    <property type="term" value="C:Pwp2p-containing subcomplex of 90S preribosome"/>
    <property type="evidence" value="ECO:0007669"/>
    <property type="project" value="TreeGrafter"/>
</dbReference>
<dbReference type="PANTHER" id="PTHR22840:SF12">
    <property type="entry name" value="WD REPEAT-CONTAINING PROTEIN 36"/>
    <property type="match status" value="1"/>
</dbReference>
<feature type="compositionally biased region" description="Basic and acidic residues" evidence="1">
    <location>
        <begin position="20"/>
        <end position="31"/>
    </location>
</feature>
<dbReference type="Pfam" id="PF04192">
    <property type="entry name" value="Utp21"/>
    <property type="match status" value="1"/>
</dbReference>
<dbReference type="InterPro" id="IPR007319">
    <property type="entry name" value="WDR36/Utp21_C"/>
</dbReference>
<evidence type="ECO:0000313" key="4">
    <source>
        <dbReference type="Proteomes" id="UP000045706"/>
    </source>
</evidence>
<dbReference type="GO" id="GO:0032040">
    <property type="term" value="C:small-subunit processome"/>
    <property type="evidence" value="ECO:0007669"/>
    <property type="project" value="InterPro"/>
</dbReference>
<name>A0A0G4N1X3_VERLO</name>
<evidence type="ECO:0000313" key="3">
    <source>
        <dbReference type="EMBL" id="CRK40344.1"/>
    </source>
</evidence>
<proteinExistence type="predicted"/>
<reference evidence="4" key="1">
    <citation type="submission" date="2015-05" db="EMBL/GenBank/DDBJ databases">
        <authorList>
            <person name="Fogelqvist Johan"/>
        </authorList>
    </citation>
    <scope>NUCLEOTIDE SEQUENCE [LARGE SCALE GENOMIC DNA]</scope>
</reference>
<sequence length="201" mass="22199">MVESGRHPSRLLHLDLIKQRNKPTEAPKVPEKAPFFLPSTSGGKPAPALEGAADTAPESTSRITKHELGRVQEIFTSRLMDGAVSGDYVDFIEHLKSLSPSTADLELRSLSIGDMSGNETNGLVHFIKALTSRLKSRRDYELTQAWMTVFLKLHFDVVMENEASLAALQEWKVMQESECARLDGLVGYCSGVVGFLRSPRT</sequence>
<dbReference type="PANTHER" id="PTHR22840">
    <property type="entry name" value="WD REPEAT-CONTAINING PROTEIN 36"/>
    <property type="match status" value="1"/>
</dbReference>
<gene>
    <name evidence="3" type="ORF">BN1723_004776</name>
</gene>
<feature type="region of interest" description="Disordered" evidence="1">
    <location>
        <begin position="20"/>
        <end position="60"/>
    </location>
</feature>